<comment type="function">
    <text evidence="9">Condenses 4-methyl-5-(beta-hydroxyethyl)thiazole monophosphate (THZ-P) and 2-methyl-4-amino-5-hydroxymethyl pyrimidine pyrophosphate (HMP-PP) to form thiamine monophosphate (TMP).</text>
</comment>
<dbReference type="GO" id="GO:0009229">
    <property type="term" value="P:thiamine diphosphate biosynthetic process"/>
    <property type="evidence" value="ECO:0007669"/>
    <property type="project" value="UniProtKB-UniRule"/>
</dbReference>
<dbReference type="OrthoDB" id="9812206at2"/>
<dbReference type="InterPro" id="IPR034291">
    <property type="entry name" value="TMP_synthase"/>
</dbReference>
<feature type="binding site" evidence="9">
    <location>
        <position position="103"/>
    </location>
    <ligand>
        <name>Mg(2+)</name>
        <dbReference type="ChEBI" id="CHEBI:18420"/>
    </ligand>
</feature>
<evidence type="ECO:0000313" key="11">
    <source>
        <dbReference type="EMBL" id="PKZ22270.1"/>
    </source>
</evidence>
<sequence>MSSRQKNFDLSAYLIIGPENTPDRSPLDIIQLALEAGFTFVQIRSKILDAKPWIELTIQAADLIKKMGLQDKVSLVVNDRLDVVLAAREAGAKVDGIHVGQTDLPVSLCRKYLGPDAIIGLSATALELIDYVQNEDVSEVDYFGAGPLHASPSKPEAGHFEGQDLVTRTYDELERLAQVSPIPVTIGGGVTLADLPDLAQTGVDSFFVISAVTAAEDPGQAAKDLVSSWNTYRKEH</sequence>
<keyword evidence="4 9" id="KW-0460">Magnesium</keyword>
<dbReference type="Pfam" id="PF02581">
    <property type="entry name" value="TMP-TENI"/>
    <property type="match status" value="1"/>
</dbReference>
<comment type="catalytic activity">
    <reaction evidence="6 9">
        <text>4-methyl-5-(2-phosphooxyethyl)-thiazole + 4-amino-2-methyl-5-(diphosphooxymethyl)pyrimidine + H(+) = thiamine phosphate + diphosphate</text>
        <dbReference type="Rhea" id="RHEA:22328"/>
        <dbReference type="ChEBI" id="CHEBI:15378"/>
        <dbReference type="ChEBI" id="CHEBI:33019"/>
        <dbReference type="ChEBI" id="CHEBI:37575"/>
        <dbReference type="ChEBI" id="CHEBI:57841"/>
        <dbReference type="ChEBI" id="CHEBI:58296"/>
        <dbReference type="EC" id="2.5.1.3"/>
    </reaction>
</comment>
<evidence type="ECO:0000256" key="6">
    <source>
        <dbReference type="ARBA" id="ARBA00047334"/>
    </source>
</evidence>
<dbReference type="UniPathway" id="UPA00060">
    <property type="reaction ID" value="UER00141"/>
</dbReference>
<comment type="catalytic activity">
    <reaction evidence="8 9">
        <text>2-[(2R,5Z)-2-carboxy-4-methylthiazol-5(2H)-ylidene]ethyl phosphate + 4-amino-2-methyl-5-(diphosphooxymethyl)pyrimidine + 2 H(+) = thiamine phosphate + CO2 + diphosphate</text>
        <dbReference type="Rhea" id="RHEA:47844"/>
        <dbReference type="ChEBI" id="CHEBI:15378"/>
        <dbReference type="ChEBI" id="CHEBI:16526"/>
        <dbReference type="ChEBI" id="CHEBI:33019"/>
        <dbReference type="ChEBI" id="CHEBI:37575"/>
        <dbReference type="ChEBI" id="CHEBI:57841"/>
        <dbReference type="ChEBI" id="CHEBI:62899"/>
        <dbReference type="EC" id="2.5.1.3"/>
    </reaction>
</comment>
<dbReference type="GO" id="GO:0009228">
    <property type="term" value="P:thiamine biosynthetic process"/>
    <property type="evidence" value="ECO:0007669"/>
    <property type="project" value="UniProtKB-KW"/>
</dbReference>
<evidence type="ECO:0000256" key="1">
    <source>
        <dbReference type="ARBA" id="ARBA00005165"/>
    </source>
</evidence>
<feature type="binding site" evidence="9">
    <location>
        <position position="189"/>
    </location>
    <ligand>
        <name>2-[(2R,5Z)-2-carboxy-4-methylthiazol-5(2H)-ylidene]ethyl phosphate</name>
        <dbReference type="ChEBI" id="CHEBI:62899"/>
    </ligand>
</feature>
<keyword evidence="5 9" id="KW-0784">Thiamine biosynthesis</keyword>
<reference evidence="11 12" key="1">
    <citation type="submission" date="2017-12" db="EMBL/GenBank/DDBJ databases">
        <title>Phylogenetic diversity of female urinary microbiome.</title>
        <authorList>
            <person name="Thomas-White K."/>
            <person name="Wolfe A.J."/>
        </authorList>
    </citation>
    <scope>NUCLEOTIDE SEQUENCE [LARGE SCALE GENOMIC DNA]</scope>
    <source>
        <strain evidence="11 12">UMB0139</strain>
    </source>
</reference>
<evidence type="ECO:0000256" key="4">
    <source>
        <dbReference type="ARBA" id="ARBA00022842"/>
    </source>
</evidence>
<dbReference type="InterPro" id="IPR013785">
    <property type="entry name" value="Aldolase_TIM"/>
</dbReference>
<comment type="similarity">
    <text evidence="9">Belongs to the thiamine-phosphate synthase family.</text>
</comment>
<comment type="cofactor">
    <cofactor evidence="9">
        <name>Mg(2+)</name>
        <dbReference type="ChEBI" id="CHEBI:18420"/>
    </cofactor>
    <text evidence="9">Binds 1 Mg(2+) ion per subunit.</text>
</comment>
<feature type="binding site" evidence="9">
    <location>
        <position position="79"/>
    </location>
    <ligand>
        <name>Mg(2+)</name>
        <dbReference type="ChEBI" id="CHEBI:18420"/>
    </ligand>
</feature>
<dbReference type="PANTHER" id="PTHR20857:SF15">
    <property type="entry name" value="THIAMINE-PHOSPHATE SYNTHASE"/>
    <property type="match status" value="1"/>
</dbReference>
<feature type="domain" description="Thiamine phosphate synthase/TenI" evidence="10">
    <location>
        <begin position="13"/>
        <end position="212"/>
    </location>
</feature>
<evidence type="ECO:0000256" key="7">
    <source>
        <dbReference type="ARBA" id="ARBA00047851"/>
    </source>
</evidence>
<evidence type="ECO:0000256" key="8">
    <source>
        <dbReference type="ARBA" id="ARBA00047883"/>
    </source>
</evidence>
<keyword evidence="2 9" id="KW-0808">Transferase</keyword>
<feature type="binding site" evidence="9">
    <location>
        <begin position="209"/>
        <end position="210"/>
    </location>
    <ligand>
        <name>2-[(2R,5Z)-2-carboxy-4-methylthiazol-5(2H)-ylidene]ethyl phosphate</name>
        <dbReference type="ChEBI" id="CHEBI:62899"/>
    </ligand>
</feature>
<evidence type="ECO:0000256" key="2">
    <source>
        <dbReference type="ARBA" id="ARBA00022679"/>
    </source>
</evidence>
<feature type="binding site" evidence="9">
    <location>
        <begin position="42"/>
        <end position="46"/>
    </location>
    <ligand>
        <name>4-amino-2-methyl-5-(diphosphooxymethyl)pyrimidine</name>
        <dbReference type="ChEBI" id="CHEBI:57841"/>
    </ligand>
</feature>
<keyword evidence="3 9" id="KW-0479">Metal-binding</keyword>
<dbReference type="GO" id="GO:0005737">
    <property type="term" value="C:cytoplasm"/>
    <property type="evidence" value="ECO:0007669"/>
    <property type="project" value="TreeGrafter"/>
</dbReference>
<dbReference type="GO" id="GO:0004789">
    <property type="term" value="F:thiamine-phosphate diphosphorylase activity"/>
    <property type="evidence" value="ECO:0007669"/>
    <property type="project" value="UniProtKB-UniRule"/>
</dbReference>
<proteinExistence type="inferred from homology"/>
<dbReference type="GO" id="GO:0000287">
    <property type="term" value="F:magnesium ion binding"/>
    <property type="evidence" value="ECO:0007669"/>
    <property type="project" value="UniProtKB-UniRule"/>
</dbReference>
<dbReference type="PANTHER" id="PTHR20857">
    <property type="entry name" value="THIAMINE-PHOSPHATE PYROPHOSPHORYLASE"/>
    <property type="match status" value="1"/>
</dbReference>
<dbReference type="InterPro" id="IPR022998">
    <property type="entry name" value="ThiamineP_synth_TenI"/>
</dbReference>
<protein>
    <recommendedName>
        <fullName evidence="9">Thiamine-phosphate synthase</fullName>
        <shortName evidence="9">TP synthase</shortName>
        <shortName evidence="9">TPS</shortName>
        <ecNumber evidence="9">2.5.1.3</ecNumber>
    </recommendedName>
    <alternativeName>
        <fullName evidence="9">Thiamine-phosphate pyrophosphorylase</fullName>
        <shortName evidence="9">TMP pyrophosphorylase</shortName>
        <shortName evidence="9">TMP-PPase</shortName>
    </alternativeName>
</protein>
<feature type="binding site" evidence="9">
    <location>
        <begin position="151"/>
        <end position="153"/>
    </location>
    <ligand>
        <name>2-[(2R,5Z)-2-carboxy-4-methylthiazol-5(2H)-ylidene]ethyl phosphate</name>
        <dbReference type="ChEBI" id="CHEBI:62899"/>
    </ligand>
</feature>
<organism evidence="11 12">
    <name type="scientific">Aerococcus sanguinicola</name>
    <dbReference type="NCBI Taxonomy" id="119206"/>
    <lineage>
        <taxon>Bacteria</taxon>
        <taxon>Bacillati</taxon>
        <taxon>Bacillota</taxon>
        <taxon>Bacilli</taxon>
        <taxon>Lactobacillales</taxon>
        <taxon>Aerococcaceae</taxon>
        <taxon>Aerococcus</taxon>
    </lineage>
</organism>
<dbReference type="HAMAP" id="MF_00097">
    <property type="entry name" value="TMP_synthase"/>
    <property type="match status" value="1"/>
</dbReference>
<evidence type="ECO:0000256" key="3">
    <source>
        <dbReference type="ARBA" id="ARBA00022723"/>
    </source>
</evidence>
<dbReference type="AlphaFoldDB" id="A0A2I1MQ52"/>
<feature type="binding site" evidence="9">
    <location>
        <position position="122"/>
    </location>
    <ligand>
        <name>4-amino-2-methyl-5-(diphosphooxymethyl)pyrimidine</name>
        <dbReference type="ChEBI" id="CHEBI:57841"/>
    </ligand>
</feature>
<comment type="pathway">
    <text evidence="1 9">Cofactor biosynthesis; thiamine diphosphate biosynthesis; thiamine phosphate from 4-amino-2-methyl-5-diphosphomethylpyrimidine and 4-methyl-5-(2-phosphoethyl)-thiazole: step 1/1.</text>
</comment>
<name>A0A2I1MQ52_9LACT</name>
<feature type="binding site" evidence="9">
    <location>
        <position position="78"/>
    </location>
    <ligand>
        <name>4-amino-2-methyl-5-(diphosphooxymethyl)pyrimidine</name>
        <dbReference type="ChEBI" id="CHEBI:57841"/>
    </ligand>
</feature>
<evidence type="ECO:0000256" key="5">
    <source>
        <dbReference type="ARBA" id="ARBA00022977"/>
    </source>
</evidence>
<dbReference type="InterPro" id="IPR036206">
    <property type="entry name" value="ThiamineP_synth_sf"/>
</dbReference>
<dbReference type="SUPFAM" id="SSF51391">
    <property type="entry name" value="Thiamin phosphate synthase"/>
    <property type="match status" value="1"/>
</dbReference>
<comment type="catalytic activity">
    <reaction evidence="7 9">
        <text>2-(2-carboxy-4-methylthiazol-5-yl)ethyl phosphate + 4-amino-2-methyl-5-(diphosphooxymethyl)pyrimidine + 2 H(+) = thiamine phosphate + CO2 + diphosphate</text>
        <dbReference type="Rhea" id="RHEA:47848"/>
        <dbReference type="ChEBI" id="CHEBI:15378"/>
        <dbReference type="ChEBI" id="CHEBI:16526"/>
        <dbReference type="ChEBI" id="CHEBI:33019"/>
        <dbReference type="ChEBI" id="CHEBI:37575"/>
        <dbReference type="ChEBI" id="CHEBI:57841"/>
        <dbReference type="ChEBI" id="CHEBI:62890"/>
        <dbReference type="EC" id="2.5.1.3"/>
    </reaction>
</comment>
<comment type="caution">
    <text evidence="11">The sequence shown here is derived from an EMBL/GenBank/DDBJ whole genome shotgun (WGS) entry which is preliminary data.</text>
</comment>
<evidence type="ECO:0000256" key="9">
    <source>
        <dbReference type="HAMAP-Rule" id="MF_00097"/>
    </source>
</evidence>
<feature type="binding site" evidence="9">
    <location>
        <position position="154"/>
    </location>
    <ligand>
        <name>4-amino-2-methyl-5-(diphosphooxymethyl)pyrimidine</name>
        <dbReference type="ChEBI" id="CHEBI:57841"/>
    </ligand>
</feature>
<gene>
    <name evidence="9" type="primary">thiE</name>
    <name evidence="11" type="ORF">CYJ28_03935</name>
</gene>
<accession>A0A2I1MQ52</accession>
<dbReference type="RefSeq" id="WP_070486354.1">
    <property type="nucleotide sequence ID" value="NZ_CAJHKM010000001.1"/>
</dbReference>
<dbReference type="CDD" id="cd00564">
    <property type="entry name" value="TMP_TenI"/>
    <property type="match status" value="1"/>
</dbReference>
<evidence type="ECO:0000313" key="12">
    <source>
        <dbReference type="Proteomes" id="UP000234239"/>
    </source>
</evidence>
<dbReference type="Gene3D" id="3.20.20.70">
    <property type="entry name" value="Aldolase class I"/>
    <property type="match status" value="1"/>
</dbReference>
<dbReference type="EC" id="2.5.1.3" evidence="9"/>
<dbReference type="Proteomes" id="UP000234239">
    <property type="component" value="Unassembled WGS sequence"/>
</dbReference>
<dbReference type="EMBL" id="PKGY01000002">
    <property type="protein sequence ID" value="PKZ22270.1"/>
    <property type="molecule type" value="Genomic_DNA"/>
</dbReference>
<evidence type="ECO:0000259" key="10">
    <source>
        <dbReference type="Pfam" id="PF02581"/>
    </source>
</evidence>